<dbReference type="EC" id="2.1.1.-" evidence="18"/>
<evidence type="ECO:0000313" key="22">
    <source>
        <dbReference type="EMBL" id="BBP02035.1"/>
    </source>
</evidence>
<dbReference type="GO" id="GO:0006465">
    <property type="term" value="P:signal peptide processing"/>
    <property type="evidence" value="ECO:0007669"/>
    <property type="project" value="TreeGrafter"/>
</dbReference>
<evidence type="ECO:0000256" key="4">
    <source>
        <dbReference type="ARBA" id="ARBA00022519"/>
    </source>
</evidence>
<dbReference type="GO" id="GO:0008168">
    <property type="term" value="F:methyltransferase activity"/>
    <property type="evidence" value="ECO:0007669"/>
    <property type="project" value="UniProtKB-KW"/>
</dbReference>
<feature type="transmembrane region" description="Helical" evidence="19">
    <location>
        <begin position="254"/>
        <end position="273"/>
    </location>
</feature>
<evidence type="ECO:0000256" key="18">
    <source>
        <dbReference type="RuleBase" id="RU003794"/>
    </source>
</evidence>
<keyword evidence="13 18" id="KW-0511">Multifunctional enzyme</keyword>
<evidence type="ECO:0000313" key="23">
    <source>
        <dbReference type="Proteomes" id="UP000463939"/>
    </source>
</evidence>
<evidence type="ECO:0000256" key="12">
    <source>
        <dbReference type="ARBA" id="ARBA00023136"/>
    </source>
</evidence>
<evidence type="ECO:0000256" key="14">
    <source>
        <dbReference type="ARBA" id="ARBA00050401"/>
    </source>
</evidence>
<feature type="transmembrane region" description="Helical" evidence="19">
    <location>
        <begin position="176"/>
        <end position="197"/>
    </location>
</feature>
<evidence type="ECO:0000256" key="1">
    <source>
        <dbReference type="ARBA" id="ARBA00004429"/>
    </source>
</evidence>
<dbReference type="InterPro" id="IPR010627">
    <property type="entry name" value="Prepilin_pept_A24_N"/>
</dbReference>
<evidence type="ECO:0000256" key="8">
    <source>
        <dbReference type="ARBA" id="ARBA00022691"/>
    </source>
</evidence>
<dbReference type="RefSeq" id="WP_162085733.1">
    <property type="nucleotide sequence ID" value="NZ_AP021881.1"/>
</dbReference>
<sequence length="284" mass="30950">MLTLLQTNPLWFTVTCGIIGLLVGSFLNVVIYRLPKIMENEWRVQCAELNQTSLPDQPPFSLSIPRSACPTCGHAITALENVPILSYLWLRGKCRGCQTRISVRYPVVEAITGILTAITAAYFGYGTASLAAIVFVWALIALTFIDFDTQLLPDNITLPLLWLGLLANMQNTFTPLNSAVIGAMMGYLSLWSIYWLFKLITGKEGMGYGDFKLLAAIGAWLGWSMLPIVILLSSAVGAVVGIILIVVAKQGRSIPIPFGPYLAGGGLIALFWGKEIMQSYLATL</sequence>
<evidence type="ECO:0000256" key="3">
    <source>
        <dbReference type="ARBA" id="ARBA00022475"/>
    </source>
</evidence>
<evidence type="ECO:0000256" key="17">
    <source>
        <dbReference type="RuleBase" id="RU003793"/>
    </source>
</evidence>
<keyword evidence="6 18" id="KW-0645">Protease</keyword>
<evidence type="ECO:0000256" key="15">
    <source>
        <dbReference type="ARBA" id="ARBA00067082"/>
    </source>
</evidence>
<dbReference type="Gene3D" id="1.20.120.1220">
    <property type="match status" value="1"/>
</dbReference>
<evidence type="ECO:0000259" key="21">
    <source>
        <dbReference type="Pfam" id="PF06750"/>
    </source>
</evidence>
<dbReference type="GO" id="GO:0005886">
    <property type="term" value="C:plasma membrane"/>
    <property type="evidence" value="ECO:0007669"/>
    <property type="project" value="UniProtKB-SubCell"/>
</dbReference>
<dbReference type="GO" id="GO:0004190">
    <property type="term" value="F:aspartic-type endopeptidase activity"/>
    <property type="evidence" value="ECO:0007669"/>
    <property type="project" value="UniProtKB-EC"/>
</dbReference>
<feature type="transmembrane region" description="Helical" evidence="19">
    <location>
        <begin position="12"/>
        <end position="34"/>
    </location>
</feature>
<evidence type="ECO:0000256" key="10">
    <source>
        <dbReference type="ARBA" id="ARBA00022801"/>
    </source>
</evidence>
<feature type="domain" description="Prepilin type IV endopeptidase peptidase" evidence="20">
    <location>
        <begin position="133"/>
        <end position="242"/>
    </location>
</feature>
<evidence type="ECO:0000256" key="9">
    <source>
        <dbReference type="ARBA" id="ARBA00022692"/>
    </source>
</evidence>
<evidence type="ECO:0000256" key="6">
    <source>
        <dbReference type="ARBA" id="ARBA00022670"/>
    </source>
</evidence>
<dbReference type="InterPro" id="IPR014032">
    <property type="entry name" value="Peptidase_A24A_bac"/>
</dbReference>
<dbReference type="FunFam" id="1.20.120.1220:FF:000001">
    <property type="entry name" value="Type 4 prepilin-like proteins leader peptide-processing enzyme"/>
    <property type="match status" value="1"/>
</dbReference>
<accession>A0A809RKP5</accession>
<dbReference type="EC" id="3.4.23.43" evidence="15 18"/>
<name>A0A809RKP5_9PROT</name>
<evidence type="ECO:0000259" key="20">
    <source>
        <dbReference type="Pfam" id="PF01478"/>
    </source>
</evidence>
<keyword evidence="9 18" id="KW-0812">Transmembrane</keyword>
<keyword evidence="5 18" id="KW-0489">Methyltransferase</keyword>
<keyword evidence="8" id="KW-0949">S-adenosyl-L-methionine</keyword>
<keyword evidence="3" id="KW-1003">Cell membrane</keyword>
<dbReference type="PRINTS" id="PR00864">
    <property type="entry name" value="PREPILNPTASE"/>
</dbReference>
<comment type="function">
    <text evidence="18">Plays an essential role in type IV pili and type II pseudopili formation by proteolytically removing the leader sequence from substrate proteins and subsequently monomethylating the alpha-amino group of the newly exposed N-terminal phenylalanine.</text>
</comment>
<feature type="domain" description="Prepilin peptidase A24 N-terminal" evidence="21">
    <location>
        <begin position="18"/>
        <end position="122"/>
    </location>
</feature>
<evidence type="ECO:0000256" key="13">
    <source>
        <dbReference type="ARBA" id="ARBA00023268"/>
    </source>
</evidence>
<dbReference type="PANTHER" id="PTHR30487">
    <property type="entry name" value="TYPE 4 PREPILIN-LIKE PROTEINS LEADER PEPTIDE-PROCESSING ENZYME"/>
    <property type="match status" value="1"/>
</dbReference>
<evidence type="ECO:0000256" key="16">
    <source>
        <dbReference type="ARBA" id="ARBA00071870"/>
    </source>
</evidence>
<dbReference type="Pfam" id="PF06750">
    <property type="entry name" value="A24_N_bact"/>
    <property type="match status" value="1"/>
</dbReference>
<reference evidence="23" key="1">
    <citation type="submission" date="2019-11" db="EMBL/GenBank/DDBJ databases">
        <title>Isolation and characterization of a novel species in the genus Sulfuriferula.</title>
        <authorList>
            <person name="Mochizuki J."/>
            <person name="Kojima H."/>
            <person name="Fukui M."/>
        </authorList>
    </citation>
    <scope>NUCLEOTIDE SEQUENCE [LARGE SCALE GENOMIC DNA]</scope>
    <source>
        <strain evidence="23">SGTM</strain>
    </source>
</reference>
<keyword evidence="11 19" id="KW-1133">Transmembrane helix</keyword>
<dbReference type="Proteomes" id="UP000463939">
    <property type="component" value="Chromosome"/>
</dbReference>
<evidence type="ECO:0000256" key="7">
    <source>
        <dbReference type="ARBA" id="ARBA00022679"/>
    </source>
</evidence>
<evidence type="ECO:0000256" key="11">
    <source>
        <dbReference type="ARBA" id="ARBA00022989"/>
    </source>
</evidence>
<evidence type="ECO:0000256" key="2">
    <source>
        <dbReference type="ARBA" id="ARBA00005801"/>
    </source>
</evidence>
<comment type="subcellular location">
    <subcellularLocation>
        <location evidence="1">Cell inner membrane</location>
        <topology evidence="1">Multi-pass membrane protein</topology>
    </subcellularLocation>
    <subcellularLocation>
        <location evidence="18">Cell membrane</location>
        <topology evidence="18">Multi-pass membrane protein</topology>
    </subcellularLocation>
</comment>
<comment type="catalytic activity">
    <reaction evidence="14 18">
        <text>Typically cleaves a -Gly-|-Phe- bond to release an N-terminal, basic peptide of 5-8 residues from type IV prepilin, and then N-methylates the new N-terminal amino group, the methyl donor being S-adenosyl-L-methionine.</text>
        <dbReference type="EC" id="3.4.23.43"/>
    </reaction>
</comment>
<keyword evidence="12 19" id="KW-0472">Membrane</keyword>
<dbReference type="PANTHER" id="PTHR30487:SF0">
    <property type="entry name" value="PREPILIN LEADER PEPTIDASE_N-METHYLTRANSFERASE-RELATED"/>
    <property type="match status" value="1"/>
</dbReference>
<protein>
    <recommendedName>
        <fullName evidence="16 18">Prepilin leader peptidase/N-methyltransferase</fullName>
        <ecNumber evidence="18">2.1.1.-</ecNumber>
        <ecNumber evidence="15 18">3.4.23.43</ecNumber>
    </recommendedName>
</protein>
<keyword evidence="10 18" id="KW-0378">Hydrolase</keyword>
<evidence type="ECO:0000256" key="19">
    <source>
        <dbReference type="SAM" id="Phobius"/>
    </source>
</evidence>
<feature type="transmembrane region" description="Helical" evidence="19">
    <location>
        <begin position="122"/>
        <end position="145"/>
    </location>
</feature>
<proteinExistence type="inferred from homology"/>
<dbReference type="KEGG" id="sniv:SFSGTM_27430"/>
<feature type="transmembrane region" description="Helical" evidence="19">
    <location>
        <begin position="217"/>
        <end position="247"/>
    </location>
</feature>
<dbReference type="Pfam" id="PF01478">
    <property type="entry name" value="Peptidase_A24"/>
    <property type="match status" value="1"/>
</dbReference>
<dbReference type="EMBL" id="AP021881">
    <property type="protein sequence ID" value="BBP02035.1"/>
    <property type="molecule type" value="Genomic_DNA"/>
</dbReference>
<dbReference type="InterPro" id="IPR000045">
    <property type="entry name" value="Prepilin_IV_endopep_pep"/>
</dbReference>
<dbReference type="InterPro" id="IPR050882">
    <property type="entry name" value="Prepilin_peptidase/N-MTase"/>
</dbReference>
<keyword evidence="23" id="KW-1185">Reference proteome</keyword>
<evidence type="ECO:0000256" key="5">
    <source>
        <dbReference type="ARBA" id="ARBA00022603"/>
    </source>
</evidence>
<dbReference type="GO" id="GO:0032259">
    <property type="term" value="P:methylation"/>
    <property type="evidence" value="ECO:0007669"/>
    <property type="project" value="UniProtKB-KW"/>
</dbReference>
<keyword evidence="4" id="KW-0997">Cell inner membrane</keyword>
<organism evidence="22 23">
    <name type="scientific">Sulfuriferula nivalis</name>
    <dbReference type="NCBI Taxonomy" id="2675298"/>
    <lineage>
        <taxon>Bacteria</taxon>
        <taxon>Pseudomonadati</taxon>
        <taxon>Pseudomonadota</taxon>
        <taxon>Betaproteobacteria</taxon>
        <taxon>Nitrosomonadales</taxon>
        <taxon>Sulfuricellaceae</taxon>
        <taxon>Sulfuriferula</taxon>
    </lineage>
</organism>
<gene>
    <name evidence="22" type="primary">pilD</name>
    <name evidence="22" type="ORF">SFSGTM_27430</name>
</gene>
<keyword evidence="7 18" id="KW-0808">Transferase</keyword>
<dbReference type="AlphaFoldDB" id="A0A809RKP5"/>
<comment type="similarity">
    <text evidence="2 17">Belongs to the peptidase A24 family.</text>
</comment>